<gene>
    <name evidence="1" type="ORF">SppYZU05_15</name>
</gene>
<keyword evidence="2" id="KW-1185">Reference proteome</keyword>
<proteinExistence type="predicted"/>
<dbReference type="Proteomes" id="UP000221216">
    <property type="component" value="Segment"/>
</dbReference>
<reference evidence="1 2" key="1">
    <citation type="submission" date="2017-03" db="EMBL/GenBank/DDBJ databases">
        <title>Isolation of lytic bacteriophages infecting Shewanella putrefaciens and Shewanella baltica for biocontrol of fish and shrimp spoilage during chilled storage.</title>
        <authorList>
            <person name="Yang Z."/>
            <person name="Tao X."/>
            <person name="Gao L."/>
            <person name="Rao S."/>
        </authorList>
    </citation>
    <scope>NUCLEOTIDE SEQUENCE [LARGE SCALE GENOMIC DNA]</scope>
</reference>
<evidence type="ECO:0000313" key="1">
    <source>
        <dbReference type="EMBL" id="ARM70541.1"/>
    </source>
</evidence>
<evidence type="ECO:0000313" key="2">
    <source>
        <dbReference type="Proteomes" id="UP000221216"/>
    </source>
</evidence>
<protein>
    <submittedName>
        <fullName evidence="1">Uncharacterized protein</fullName>
    </submittedName>
</protein>
<name>A0A1W6JTF1_9CAUD</name>
<sequence>MINLRGAFGAQTTTTVKVHLEIVGYYDDNNRWVPSGYGRGIPIICTPLPLGDQDHGTYGESLKAEEIGERTPAGMKFTSPFRLPINAVLSHNGQQYKITREGDYSAAGFWAAVGFTDTTAKPIDVSQPLEYPDGMTITKGTVEIPVARILEAYSGRC</sequence>
<organism evidence="1 2">
    <name type="scientific">Shewanella phage SppYZU05</name>
    <dbReference type="NCBI Taxonomy" id="1970795"/>
    <lineage>
        <taxon>Viruses</taxon>
        <taxon>Duplodnaviria</taxon>
        <taxon>Heunggongvirae</taxon>
        <taxon>Uroviricota</taxon>
        <taxon>Caudoviricetes</taxon>
        <taxon>Chaseviridae</taxon>
        <taxon>Nefertitivirinae</taxon>
        <taxon>Yushanvirus</taxon>
        <taxon>Yushanvirus SppYZU05</taxon>
    </lineage>
</organism>
<accession>A0A1W6JTF1</accession>
<dbReference type="EMBL" id="KY709296">
    <property type="protein sequence ID" value="ARM70541.1"/>
    <property type="molecule type" value="Genomic_DNA"/>
</dbReference>